<keyword evidence="1 9" id="KW-0444">Lipid biosynthesis</keyword>
<dbReference type="RefSeq" id="WP_343790444.1">
    <property type="nucleotide sequence ID" value="NZ_BAAAFH010000022.1"/>
</dbReference>
<dbReference type="HAMAP" id="MF_00112">
    <property type="entry name" value="GGGP_HepGP_synthase"/>
    <property type="match status" value="1"/>
</dbReference>
<feature type="binding site" evidence="9">
    <location>
        <begin position="205"/>
        <end position="206"/>
    </location>
    <ligand>
        <name>sn-glycerol 1-phosphate</name>
        <dbReference type="ChEBI" id="CHEBI:57685"/>
    </ligand>
</feature>
<dbReference type="EMBL" id="BAAAFH010000022">
    <property type="protein sequence ID" value="GAA0876819.1"/>
    <property type="molecule type" value="Genomic_DNA"/>
</dbReference>
<dbReference type="Pfam" id="PF01884">
    <property type="entry name" value="PcrB"/>
    <property type="match status" value="1"/>
</dbReference>
<dbReference type="EC" id="2.5.1.41" evidence="9"/>
<feature type="binding site" evidence="9">
    <location>
        <position position="54"/>
    </location>
    <ligand>
        <name>Mg(2+)</name>
        <dbReference type="ChEBI" id="CHEBI:18420"/>
    </ligand>
</feature>
<protein>
    <recommendedName>
        <fullName evidence="9">Geranylgeranylglyceryl phosphate synthase</fullName>
        <shortName evidence="9">GGGP synthase</shortName>
        <shortName evidence="9">GGGPS</shortName>
        <ecNumber evidence="9">2.5.1.41</ecNumber>
    </recommendedName>
    <alternativeName>
        <fullName evidence="9">(S)-3-O-geranylgeranylglyceryl phosphate synthase</fullName>
    </alternativeName>
    <alternativeName>
        <fullName evidence="9">Phosphoglycerol geranylgeranyltransferase</fullName>
    </alternativeName>
</protein>
<dbReference type="Gene3D" id="3.20.20.390">
    <property type="entry name" value="FMN-linked oxidoreductases"/>
    <property type="match status" value="1"/>
</dbReference>
<reference evidence="11" key="1">
    <citation type="journal article" date="2019" name="Int. J. Syst. Evol. Microbiol.">
        <title>The Global Catalogue of Microorganisms (GCM) 10K type strain sequencing project: providing services to taxonomists for standard genome sequencing and annotation.</title>
        <authorList>
            <consortium name="The Broad Institute Genomics Platform"/>
            <consortium name="The Broad Institute Genome Sequencing Center for Infectious Disease"/>
            <person name="Wu L."/>
            <person name="Ma J."/>
        </authorList>
    </citation>
    <scope>NUCLEOTIDE SEQUENCE [LARGE SCALE GENOMIC DNA]</scope>
    <source>
        <strain evidence="11">JCM 16083</strain>
    </source>
</reference>
<evidence type="ECO:0000256" key="1">
    <source>
        <dbReference type="ARBA" id="ARBA00022516"/>
    </source>
</evidence>
<keyword evidence="11" id="KW-1185">Reference proteome</keyword>
<proteinExistence type="inferred from homology"/>
<dbReference type="Proteomes" id="UP001501126">
    <property type="component" value="Unassembled WGS sequence"/>
</dbReference>
<comment type="function">
    <text evidence="9">Prenyltransferase that catalyzes the transfer of the geranylgeranyl moiety of geranylgeranyl diphosphate (GGPP) to the C3 hydroxyl of sn-glycerol-1-phosphate (G1P).</text>
</comment>
<evidence type="ECO:0000313" key="10">
    <source>
        <dbReference type="EMBL" id="GAA0876819.1"/>
    </source>
</evidence>
<gene>
    <name evidence="10" type="ORF">GCM10009118_32290</name>
</gene>
<sequence length="250" mass="27476">MYKGRRAIFDEISGKTGQIAILVDPEKTKEEEIIVRLAQKAEFAGVNYFLVGGSTVSAKDLKQCIALLKQHTQLPVILFPGASHQISDDADALFFLNLISGRNPDYLIGHHIAAASELQEMNLEIIPTAYVLVDGGKQTSVQYVSQTTPIPGEQFSIARNTVLAGMMLGLQLIYFDAGSGAYNLVPTDWIYKLRKEIQVPIIVGGGIKSIETIDKFKEAGVNLIVIGNHIEENIDFLLDIGNYNREVKKA</sequence>
<keyword evidence="4 9" id="KW-0460">Magnesium</keyword>
<keyword evidence="6 9" id="KW-0594">Phospholipid biosynthesis</keyword>
<dbReference type="NCBIfam" id="TIGR01769">
    <property type="entry name" value="GGGP"/>
    <property type="match status" value="1"/>
</dbReference>
<comment type="caution">
    <text evidence="9">Lacks conserved residue(s) required for the propagation of feature annotation.</text>
</comment>
<evidence type="ECO:0000256" key="4">
    <source>
        <dbReference type="ARBA" id="ARBA00022842"/>
    </source>
</evidence>
<keyword evidence="3 9" id="KW-0479">Metal-binding</keyword>
<dbReference type="InterPro" id="IPR038597">
    <property type="entry name" value="GGGP/HepGP_synthase_sf"/>
</dbReference>
<comment type="catalytic activity">
    <reaction evidence="8 9">
        <text>sn-glycerol 1-phosphate + (2E,6E,10E)-geranylgeranyl diphosphate = sn-3-O-(geranylgeranyl)glycerol 1-phosphate + diphosphate</text>
        <dbReference type="Rhea" id="RHEA:23404"/>
        <dbReference type="ChEBI" id="CHEBI:33019"/>
        <dbReference type="ChEBI" id="CHEBI:57677"/>
        <dbReference type="ChEBI" id="CHEBI:57685"/>
        <dbReference type="ChEBI" id="CHEBI:58756"/>
        <dbReference type="EC" id="2.5.1.41"/>
    </reaction>
</comment>
<comment type="caution">
    <text evidence="10">The sequence shown here is derived from an EMBL/GenBank/DDBJ whole genome shotgun (WGS) entry which is preliminary data.</text>
</comment>
<evidence type="ECO:0000256" key="8">
    <source>
        <dbReference type="ARBA" id="ARBA00047288"/>
    </source>
</evidence>
<accession>A0ABP3Y9I6</accession>
<evidence type="ECO:0000256" key="3">
    <source>
        <dbReference type="ARBA" id="ARBA00022723"/>
    </source>
</evidence>
<comment type="similarity">
    <text evidence="9">Belongs to the GGGP/HepGP synthase family. Group II subfamily.</text>
</comment>
<evidence type="ECO:0000256" key="9">
    <source>
        <dbReference type="HAMAP-Rule" id="MF_00112"/>
    </source>
</evidence>
<evidence type="ECO:0000256" key="2">
    <source>
        <dbReference type="ARBA" id="ARBA00022679"/>
    </source>
</evidence>
<name>A0ABP3Y9I6_9FLAO</name>
<comment type="cofactor">
    <cofactor evidence="9">
        <name>Mg(2+)</name>
        <dbReference type="ChEBI" id="CHEBI:18420"/>
    </cofactor>
</comment>
<dbReference type="SUPFAM" id="SSF51395">
    <property type="entry name" value="FMN-linked oxidoreductases"/>
    <property type="match status" value="1"/>
</dbReference>
<dbReference type="InterPro" id="IPR010946">
    <property type="entry name" value="GGGP_synth"/>
</dbReference>
<evidence type="ECO:0000256" key="5">
    <source>
        <dbReference type="ARBA" id="ARBA00023098"/>
    </source>
</evidence>
<keyword evidence="2 9" id="KW-0808">Transferase</keyword>
<feature type="binding site" evidence="9">
    <location>
        <begin position="227"/>
        <end position="228"/>
    </location>
    <ligand>
        <name>sn-glycerol 1-phosphate</name>
        <dbReference type="ChEBI" id="CHEBI:57685"/>
    </ligand>
</feature>
<dbReference type="InterPro" id="IPR008205">
    <property type="entry name" value="GGGP_HepGP_synthase"/>
</dbReference>
<feature type="binding site" evidence="9">
    <location>
        <position position="24"/>
    </location>
    <ligand>
        <name>Mg(2+)</name>
        <dbReference type="ChEBI" id="CHEBI:18420"/>
    </ligand>
</feature>
<keyword evidence="5 9" id="KW-0443">Lipid metabolism</keyword>
<dbReference type="NCBIfam" id="NF003198">
    <property type="entry name" value="PRK04169.1-2"/>
    <property type="match status" value="1"/>
</dbReference>
<keyword evidence="7 9" id="KW-1208">Phospholipid metabolism</keyword>
<feature type="binding site" evidence="9">
    <location>
        <begin position="174"/>
        <end position="180"/>
    </location>
    <ligand>
        <name>sn-glycerol 1-phosphate</name>
        <dbReference type="ChEBI" id="CHEBI:57685"/>
    </ligand>
</feature>
<evidence type="ECO:0000256" key="6">
    <source>
        <dbReference type="ARBA" id="ARBA00023209"/>
    </source>
</evidence>
<organism evidence="10 11">
    <name type="scientific">Wandonia haliotis</name>
    <dbReference type="NCBI Taxonomy" id="574963"/>
    <lineage>
        <taxon>Bacteria</taxon>
        <taxon>Pseudomonadati</taxon>
        <taxon>Bacteroidota</taxon>
        <taxon>Flavobacteriia</taxon>
        <taxon>Flavobacteriales</taxon>
        <taxon>Crocinitomicaceae</taxon>
        <taxon>Wandonia</taxon>
    </lineage>
</organism>
<dbReference type="NCBIfam" id="TIGR01768">
    <property type="entry name" value="GGGP-family"/>
    <property type="match status" value="1"/>
</dbReference>
<evidence type="ECO:0000256" key="7">
    <source>
        <dbReference type="ARBA" id="ARBA00023264"/>
    </source>
</evidence>
<evidence type="ECO:0000313" key="11">
    <source>
        <dbReference type="Proteomes" id="UP001501126"/>
    </source>
</evidence>